<keyword evidence="3" id="KW-1185">Reference proteome</keyword>
<sequence>MLFKSLAFLVLAVGAAAVPSISKRGTMTDMKIYAYGVGINGLPILADSTGNAYVSTADVQPANLSSLVWTISTDGATEWTVAYNSTNSTTTSNGTLYIIPTTDTYGAVGFGTAPSGAVTTPFYVYGEQVQYLTDSLLEAQFWAKTINGTTESQIMWNSDGSSQTDSTPVVLKTTGPVTA</sequence>
<dbReference type="EMBL" id="QGMK01000339">
    <property type="protein sequence ID" value="TVY82301.1"/>
    <property type="molecule type" value="Genomic_DNA"/>
</dbReference>
<feature type="chain" id="PRO_5035848032" evidence="1">
    <location>
        <begin position="18"/>
        <end position="179"/>
    </location>
</feature>
<evidence type="ECO:0000256" key="1">
    <source>
        <dbReference type="SAM" id="SignalP"/>
    </source>
</evidence>
<accession>A0A8T9C9M1</accession>
<comment type="caution">
    <text evidence="2">The sequence shown here is derived from an EMBL/GenBank/DDBJ whole genome shotgun (WGS) entry which is preliminary data.</text>
</comment>
<reference evidence="2 3" key="1">
    <citation type="submission" date="2018-05" db="EMBL/GenBank/DDBJ databases">
        <title>Genome sequencing and assembly of the regulated plant pathogen Lachnellula willkommii and related sister species for the development of diagnostic species identification markers.</title>
        <authorList>
            <person name="Giroux E."/>
            <person name="Bilodeau G."/>
        </authorList>
    </citation>
    <scope>NUCLEOTIDE SEQUENCE [LARGE SCALE GENOMIC DNA]</scope>
    <source>
        <strain evidence="2 3">CBS 268.59</strain>
    </source>
</reference>
<gene>
    <name evidence="2" type="ORF">LSUE1_G002249</name>
</gene>
<dbReference type="OrthoDB" id="5230873at2759"/>
<protein>
    <submittedName>
        <fullName evidence="2">Uncharacterized protein</fullName>
    </submittedName>
</protein>
<evidence type="ECO:0000313" key="2">
    <source>
        <dbReference type="EMBL" id="TVY82301.1"/>
    </source>
</evidence>
<proteinExistence type="predicted"/>
<keyword evidence="1" id="KW-0732">Signal</keyword>
<evidence type="ECO:0000313" key="3">
    <source>
        <dbReference type="Proteomes" id="UP000469558"/>
    </source>
</evidence>
<name>A0A8T9C9M1_9HELO</name>
<dbReference type="Proteomes" id="UP000469558">
    <property type="component" value="Unassembled WGS sequence"/>
</dbReference>
<organism evidence="2 3">
    <name type="scientific">Lachnellula suecica</name>
    <dbReference type="NCBI Taxonomy" id="602035"/>
    <lineage>
        <taxon>Eukaryota</taxon>
        <taxon>Fungi</taxon>
        <taxon>Dikarya</taxon>
        <taxon>Ascomycota</taxon>
        <taxon>Pezizomycotina</taxon>
        <taxon>Leotiomycetes</taxon>
        <taxon>Helotiales</taxon>
        <taxon>Lachnaceae</taxon>
        <taxon>Lachnellula</taxon>
    </lineage>
</organism>
<feature type="signal peptide" evidence="1">
    <location>
        <begin position="1"/>
        <end position="17"/>
    </location>
</feature>
<dbReference type="AlphaFoldDB" id="A0A8T9C9M1"/>